<evidence type="ECO:0000256" key="1">
    <source>
        <dbReference type="ARBA" id="ARBA00023015"/>
    </source>
</evidence>
<feature type="domain" description="HTH araC/xylS-type" evidence="5">
    <location>
        <begin position="212"/>
        <end position="313"/>
    </location>
</feature>
<dbReference type="InterPro" id="IPR020449">
    <property type="entry name" value="Tscrpt_reg_AraC-type_HTH"/>
</dbReference>
<dbReference type="PANTHER" id="PTHR46796:SF6">
    <property type="entry name" value="ARAC SUBFAMILY"/>
    <property type="match status" value="1"/>
</dbReference>
<evidence type="ECO:0000256" key="4">
    <source>
        <dbReference type="SAM" id="MobiDB-lite"/>
    </source>
</evidence>
<dbReference type="PRINTS" id="PR00032">
    <property type="entry name" value="HTHARAC"/>
</dbReference>
<dbReference type="EMBL" id="BAHE01000045">
    <property type="protein sequence ID" value="GAC02147.1"/>
    <property type="molecule type" value="Genomic_DNA"/>
</dbReference>
<dbReference type="RefSeq" id="WP_006868294.1">
    <property type="nucleotide sequence ID" value="NZ_BAHE01000045.1"/>
</dbReference>
<dbReference type="Proteomes" id="UP000035058">
    <property type="component" value="Unassembled WGS sequence"/>
</dbReference>
<organism evidence="6 7">
    <name type="scientific">Gordonia namibiensis NBRC 108229</name>
    <dbReference type="NCBI Taxonomy" id="1208314"/>
    <lineage>
        <taxon>Bacteria</taxon>
        <taxon>Bacillati</taxon>
        <taxon>Actinomycetota</taxon>
        <taxon>Actinomycetes</taxon>
        <taxon>Mycobacteriales</taxon>
        <taxon>Gordoniaceae</taxon>
        <taxon>Gordonia</taxon>
    </lineage>
</organism>
<reference evidence="6 7" key="1">
    <citation type="submission" date="2012-08" db="EMBL/GenBank/DDBJ databases">
        <title>Whole genome shotgun sequence of Gordonia namibiensis NBRC 108229.</title>
        <authorList>
            <person name="Isaki-Nakamura S."/>
            <person name="Hosoyama A."/>
            <person name="Tsuchikane K."/>
            <person name="Katsumata H."/>
            <person name="Baba S."/>
            <person name="Yamazaki S."/>
            <person name="Fujita N."/>
        </authorList>
    </citation>
    <scope>NUCLEOTIDE SEQUENCE [LARGE SCALE GENOMIC DNA]</scope>
    <source>
        <strain evidence="6 7">NBRC 108229</strain>
    </source>
</reference>
<sequence>MSRIFDVRTLPRHDRVSTWHEVIWRSYVPLDIDVDLDDPNEFSGTVATARVGDIRIATSSSGASHRIVRTRKLVSRGNESAVMIGRQVSGAGIVGQHRNRSVLDAGDFVLWDTSSPYEIRFGEHWEMQVLQVPRHRLGLSDEAIARLCGRAFRPSDHPFYRGVSQYLGAVADCEDDPTATDIVARSVDLFRTAADRLTGADSVTGPDDERRRRVLAVVDANLAHPALSVQWLARTCGMSTRSLHRLFAGTETTIGDEIRHRRMETIRSQLADPKHRHRTISAIARAWGFPDAPHFSREFTRRYGITPTEWRAGSLAACKPGPTAPATTTPRRAGSRGLRGPSR</sequence>
<keyword evidence="7" id="KW-1185">Reference proteome</keyword>
<keyword evidence="3" id="KW-0804">Transcription</keyword>
<dbReference type="GO" id="GO:0003700">
    <property type="term" value="F:DNA-binding transcription factor activity"/>
    <property type="evidence" value="ECO:0007669"/>
    <property type="project" value="InterPro"/>
</dbReference>
<comment type="caution">
    <text evidence="6">The sequence shown here is derived from an EMBL/GenBank/DDBJ whole genome shotgun (WGS) entry which is preliminary data.</text>
</comment>
<dbReference type="SUPFAM" id="SSF46689">
    <property type="entry name" value="Homeodomain-like"/>
    <property type="match status" value="1"/>
</dbReference>
<evidence type="ECO:0000256" key="2">
    <source>
        <dbReference type="ARBA" id="ARBA00023125"/>
    </source>
</evidence>
<evidence type="ECO:0000313" key="6">
    <source>
        <dbReference type="EMBL" id="GAC02147.1"/>
    </source>
</evidence>
<evidence type="ECO:0000256" key="3">
    <source>
        <dbReference type="ARBA" id="ARBA00023163"/>
    </source>
</evidence>
<evidence type="ECO:0000259" key="5">
    <source>
        <dbReference type="PROSITE" id="PS01124"/>
    </source>
</evidence>
<dbReference type="PROSITE" id="PS00041">
    <property type="entry name" value="HTH_ARAC_FAMILY_1"/>
    <property type="match status" value="1"/>
</dbReference>
<dbReference type="SMART" id="SM00342">
    <property type="entry name" value="HTH_ARAC"/>
    <property type="match status" value="1"/>
</dbReference>
<dbReference type="InterPro" id="IPR009057">
    <property type="entry name" value="Homeodomain-like_sf"/>
</dbReference>
<evidence type="ECO:0000313" key="7">
    <source>
        <dbReference type="Proteomes" id="UP000035058"/>
    </source>
</evidence>
<name>K6X7S2_9ACTN</name>
<dbReference type="Pfam" id="PF12833">
    <property type="entry name" value="HTH_18"/>
    <property type="match status" value="1"/>
</dbReference>
<dbReference type="InterPro" id="IPR018062">
    <property type="entry name" value="HTH_AraC-typ_CS"/>
</dbReference>
<dbReference type="PANTHER" id="PTHR46796">
    <property type="entry name" value="HTH-TYPE TRANSCRIPTIONAL ACTIVATOR RHAS-RELATED"/>
    <property type="match status" value="1"/>
</dbReference>
<dbReference type="InterPro" id="IPR035418">
    <property type="entry name" value="AraC-bd_2"/>
</dbReference>
<keyword evidence="1" id="KW-0805">Transcription regulation</keyword>
<dbReference type="InterPro" id="IPR018060">
    <property type="entry name" value="HTH_AraC"/>
</dbReference>
<dbReference type="Gene3D" id="1.10.10.60">
    <property type="entry name" value="Homeodomain-like"/>
    <property type="match status" value="1"/>
</dbReference>
<accession>K6X7S2</accession>
<gene>
    <name evidence="6" type="ORF">GONAM_45_00240</name>
</gene>
<feature type="compositionally biased region" description="Low complexity" evidence="4">
    <location>
        <begin position="320"/>
        <end position="336"/>
    </location>
</feature>
<protein>
    <submittedName>
        <fullName evidence="6">Putative AraC family transcriptional regulator</fullName>
    </submittedName>
</protein>
<dbReference type="GO" id="GO:0043565">
    <property type="term" value="F:sequence-specific DNA binding"/>
    <property type="evidence" value="ECO:0007669"/>
    <property type="project" value="InterPro"/>
</dbReference>
<dbReference type="InterPro" id="IPR050204">
    <property type="entry name" value="AraC_XylS_family_regulators"/>
</dbReference>
<feature type="region of interest" description="Disordered" evidence="4">
    <location>
        <begin position="315"/>
        <end position="343"/>
    </location>
</feature>
<dbReference type="Pfam" id="PF14525">
    <property type="entry name" value="AraC_binding_2"/>
    <property type="match status" value="1"/>
</dbReference>
<keyword evidence="2" id="KW-0238">DNA-binding</keyword>
<proteinExistence type="predicted"/>
<dbReference type="PROSITE" id="PS01124">
    <property type="entry name" value="HTH_ARAC_FAMILY_2"/>
    <property type="match status" value="1"/>
</dbReference>
<dbReference type="AlphaFoldDB" id="K6X7S2"/>